<comment type="caution">
    <text evidence="2">The sequence shown here is derived from an EMBL/GenBank/DDBJ whole genome shotgun (WGS) entry which is preliminary data.</text>
</comment>
<gene>
    <name evidence="2" type="ORF">DN069_30300</name>
</gene>
<dbReference type="InterPro" id="IPR020904">
    <property type="entry name" value="Sc_DH/Rdtase_CS"/>
</dbReference>
<dbReference type="PANTHER" id="PTHR42760">
    <property type="entry name" value="SHORT-CHAIN DEHYDROGENASES/REDUCTASES FAMILY MEMBER"/>
    <property type="match status" value="1"/>
</dbReference>
<organism evidence="2 3">
    <name type="scientific">Streptacidiphilus pinicola</name>
    <dbReference type="NCBI Taxonomy" id="2219663"/>
    <lineage>
        <taxon>Bacteria</taxon>
        <taxon>Bacillati</taxon>
        <taxon>Actinomycetota</taxon>
        <taxon>Actinomycetes</taxon>
        <taxon>Kitasatosporales</taxon>
        <taxon>Streptomycetaceae</taxon>
        <taxon>Streptacidiphilus</taxon>
    </lineage>
</organism>
<evidence type="ECO:0000313" key="3">
    <source>
        <dbReference type="Proteomes" id="UP000248889"/>
    </source>
</evidence>
<dbReference type="GO" id="GO:0016616">
    <property type="term" value="F:oxidoreductase activity, acting on the CH-OH group of donors, NAD or NADP as acceptor"/>
    <property type="evidence" value="ECO:0007669"/>
    <property type="project" value="TreeGrafter"/>
</dbReference>
<dbReference type="Proteomes" id="UP000248889">
    <property type="component" value="Unassembled WGS sequence"/>
</dbReference>
<evidence type="ECO:0000313" key="2">
    <source>
        <dbReference type="EMBL" id="RAG81916.1"/>
    </source>
</evidence>
<dbReference type="CDD" id="cd05233">
    <property type="entry name" value="SDR_c"/>
    <property type="match status" value="1"/>
</dbReference>
<evidence type="ECO:0000256" key="1">
    <source>
        <dbReference type="ARBA" id="ARBA00006484"/>
    </source>
</evidence>
<dbReference type="Gene3D" id="3.40.50.720">
    <property type="entry name" value="NAD(P)-binding Rossmann-like Domain"/>
    <property type="match status" value="1"/>
</dbReference>
<dbReference type="PROSITE" id="PS00061">
    <property type="entry name" value="ADH_SHORT"/>
    <property type="match status" value="1"/>
</dbReference>
<sequence>MTVRTALIAGAAGGICSELARALAVQGHRIALLDRDAAALERLAEELSATTEVRTLTADVRDAAAVEKQLASLTGGWAPAILVNGVGGDTRVVGLEDLDESFLTDSLELNVLPVLTTMRLCAPAMKRAGYGRIVNFSSAGGRTYSHFSNAAYVAAKSAVLGLTKQAAYELAPFGVCVNAVAHGPIATRRIADAWAVRPEQEQQAVLSRIPVGRLGTVPEAVGSVLHLCSEEAGFTTGAVIDVNGGLLI</sequence>
<comment type="similarity">
    <text evidence="1">Belongs to the short-chain dehydrogenases/reductases (SDR) family.</text>
</comment>
<proteinExistence type="inferred from homology"/>
<dbReference type="InterPro" id="IPR002347">
    <property type="entry name" value="SDR_fam"/>
</dbReference>
<name>A0A2X0IW63_9ACTN</name>
<dbReference type="PANTHER" id="PTHR42760:SF40">
    <property type="entry name" value="3-OXOACYL-[ACYL-CARRIER-PROTEIN] REDUCTASE, CHLOROPLASTIC"/>
    <property type="match status" value="1"/>
</dbReference>
<dbReference type="AlphaFoldDB" id="A0A2X0IW63"/>
<protein>
    <submittedName>
        <fullName evidence="2">SDR family oxidoreductase</fullName>
    </submittedName>
</protein>
<dbReference type="GO" id="GO:0030497">
    <property type="term" value="P:fatty acid elongation"/>
    <property type="evidence" value="ECO:0007669"/>
    <property type="project" value="TreeGrafter"/>
</dbReference>
<dbReference type="SUPFAM" id="SSF51735">
    <property type="entry name" value="NAD(P)-binding Rossmann-fold domains"/>
    <property type="match status" value="1"/>
</dbReference>
<dbReference type="OrthoDB" id="9804774at2"/>
<dbReference type="EMBL" id="QKYN01000132">
    <property type="protein sequence ID" value="RAG81916.1"/>
    <property type="molecule type" value="Genomic_DNA"/>
</dbReference>
<dbReference type="PRINTS" id="PR00081">
    <property type="entry name" value="GDHRDH"/>
</dbReference>
<reference evidence="2 3" key="1">
    <citation type="submission" date="2018-06" db="EMBL/GenBank/DDBJ databases">
        <title>Streptacidiphilus pinicola sp. nov., isolated from pine grove soil.</title>
        <authorList>
            <person name="Roh S.G."/>
            <person name="Park S."/>
            <person name="Kim M.-K."/>
            <person name="Yun B.-R."/>
            <person name="Park J."/>
            <person name="Kim M.J."/>
            <person name="Kim Y.S."/>
            <person name="Kim S.B."/>
        </authorList>
    </citation>
    <scope>NUCLEOTIDE SEQUENCE [LARGE SCALE GENOMIC DNA]</scope>
    <source>
        <strain evidence="2 3">MMS16-CNU450</strain>
    </source>
</reference>
<dbReference type="RefSeq" id="WP_111506404.1">
    <property type="nucleotide sequence ID" value="NZ_QKYN01000132.1"/>
</dbReference>
<accession>A0A2X0IW63</accession>
<dbReference type="PRINTS" id="PR00080">
    <property type="entry name" value="SDRFAMILY"/>
</dbReference>
<keyword evidence="3" id="KW-1185">Reference proteome</keyword>
<dbReference type="InterPro" id="IPR036291">
    <property type="entry name" value="NAD(P)-bd_dom_sf"/>
</dbReference>
<dbReference type="Pfam" id="PF13561">
    <property type="entry name" value="adh_short_C2"/>
    <property type="match status" value="1"/>
</dbReference>